<reference evidence="1" key="1">
    <citation type="submission" date="2012-02" db="EMBL/GenBank/DDBJ databases">
        <title>Whole genome shotgun sequence of Gordonia otitidis NBRC 100426.</title>
        <authorList>
            <person name="Yoshida I."/>
            <person name="Hosoyama A."/>
            <person name="Tsuchikane K."/>
            <person name="Katsumata H."/>
            <person name="Yamazaki S."/>
            <person name="Fujita N."/>
        </authorList>
    </citation>
    <scope>NUCLEOTIDE SEQUENCE [LARGE SCALE GENOMIC DNA]</scope>
    <source>
        <strain evidence="1">NBRC 100426</strain>
    </source>
</reference>
<dbReference type="EMBL" id="BAFB01000206">
    <property type="protein sequence ID" value="GAB36303.1"/>
    <property type="molecule type" value="Genomic_DNA"/>
</dbReference>
<dbReference type="Proteomes" id="UP000005038">
    <property type="component" value="Unassembled WGS sequence"/>
</dbReference>
<proteinExistence type="predicted"/>
<protein>
    <submittedName>
        <fullName evidence="1">Uncharacterized protein</fullName>
    </submittedName>
</protein>
<dbReference type="AlphaFoldDB" id="H5TS45"/>
<organism evidence="1 2">
    <name type="scientific">Gordonia otitidis (strain DSM 44809 / CCUG 52243 / JCM 12355 / NBRC 100426 / IFM 10032)</name>
    <dbReference type="NCBI Taxonomy" id="1108044"/>
    <lineage>
        <taxon>Bacteria</taxon>
        <taxon>Bacillati</taxon>
        <taxon>Actinomycetota</taxon>
        <taxon>Actinomycetes</taxon>
        <taxon>Mycobacteriales</taxon>
        <taxon>Gordoniaceae</taxon>
        <taxon>Gordonia</taxon>
    </lineage>
</organism>
<accession>H5TS45</accession>
<gene>
    <name evidence="1" type="ORF">GOOTI_206_00360</name>
</gene>
<dbReference type="Gene3D" id="3.60.21.10">
    <property type="match status" value="1"/>
</dbReference>
<dbReference type="STRING" id="1108044.GOOTI_206_00360"/>
<dbReference type="PANTHER" id="PTHR30337:SF0">
    <property type="entry name" value="NUCLEASE SBCCD SUBUNIT D"/>
    <property type="match status" value="1"/>
</dbReference>
<name>H5TS45_GORO1</name>
<dbReference type="PANTHER" id="PTHR30337">
    <property type="entry name" value="COMPONENT OF ATP-DEPENDENT DSDNA EXONUCLEASE"/>
    <property type="match status" value="1"/>
</dbReference>
<comment type="caution">
    <text evidence="1">The sequence shown here is derived from an EMBL/GenBank/DDBJ whole genome shotgun (WGS) entry which is preliminary data.</text>
</comment>
<dbReference type="InterPro" id="IPR050535">
    <property type="entry name" value="DNA_Repair-Maintenance_Comp"/>
</dbReference>
<sequence>MRAGFYGCAHLGYRMGGMARTHPSGLNIREVDGYATYELVMRDMIAHGVQFISDGGDTFHVHAPTPRAIDEALKVDDLRVQAQIPRTTNTGNHDKSSSGHVSAVAAVHRPPLASYSVFPRDGRPDNELIGPLPGLYEVHQPVEELPVYLHVVSDFGLNPRLSDRGIDVDPRPIPGAVNILVAHGIFSADDRLFGAVDGHGATRMIPSEWVDRGFDASVLSDYHTPGPIPGFGPNDRTSGQVWMTGSLIGRGFSDDICTRGWLLVELLGDGHLRITHKPVWMRPQIDFEPIDCADTTVDEINVQVRRRLAERRWWDDTSAQITGDGGMLLRQRLRGASTAQRHSIRALAGEWATAAGDAAFWGVSFESTATTPTDRDAVIPRQVRREHTRINFVDDFAGRRDTGRVGAVLAAAAPEIRDRVASNVAKALGEL</sequence>
<evidence type="ECO:0000313" key="1">
    <source>
        <dbReference type="EMBL" id="GAB36303.1"/>
    </source>
</evidence>
<dbReference type="InterPro" id="IPR029052">
    <property type="entry name" value="Metallo-depent_PP-like"/>
</dbReference>
<evidence type="ECO:0000313" key="2">
    <source>
        <dbReference type="Proteomes" id="UP000005038"/>
    </source>
</evidence>
<dbReference type="SUPFAM" id="SSF56300">
    <property type="entry name" value="Metallo-dependent phosphatases"/>
    <property type="match status" value="1"/>
</dbReference>
<keyword evidence="2" id="KW-1185">Reference proteome</keyword>